<dbReference type="InterPro" id="IPR012677">
    <property type="entry name" value="Nucleotide-bd_a/b_plait_sf"/>
</dbReference>
<evidence type="ECO:0000256" key="3">
    <source>
        <dbReference type="SAM" id="MobiDB-lite"/>
    </source>
</evidence>
<accession>A0A1E4TNZ9</accession>
<gene>
    <name evidence="5" type="ORF">PACTADRAFT_52048</name>
</gene>
<dbReference type="InterPro" id="IPR051229">
    <property type="entry name" value="ALYREF_mRNA_export"/>
</dbReference>
<feature type="region of interest" description="Disordered" evidence="3">
    <location>
        <begin position="164"/>
        <end position="258"/>
    </location>
</feature>
<dbReference type="PROSITE" id="PS50102">
    <property type="entry name" value="RRM"/>
    <property type="match status" value="1"/>
</dbReference>
<evidence type="ECO:0000256" key="1">
    <source>
        <dbReference type="ARBA" id="ARBA00022884"/>
    </source>
</evidence>
<dbReference type="GO" id="GO:0005634">
    <property type="term" value="C:nucleus"/>
    <property type="evidence" value="ECO:0007669"/>
    <property type="project" value="TreeGrafter"/>
</dbReference>
<dbReference type="Gene3D" id="3.30.70.330">
    <property type="match status" value="1"/>
</dbReference>
<dbReference type="SMART" id="SM01218">
    <property type="entry name" value="FoP_duplication"/>
    <property type="match status" value="1"/>
</dbReference>
<sequence length="258" mass="28322">MSDIPSLLDRSLDEIIGEKPSMGSRSHRGGRSNHRIGKRNGPARRRGSSSSYRPYRQKYIAPNKEVEQLSGGRPYLRITNLNVELTENDIHDLFSKIGRVAFCRIDYDTAGYSKGVAYVGYDDPSLGKVAIDQFDGRKAAGQVISIEDSTPLSERIHLAPAKPGVGLRARSKHAGNKPISKNGNKRKTAEELDAELESYFENKNDETPQEVERHELDKELDNYMHDGDQQATTSATGVSGATSNTSATSTASPFPAVE</sequence>
<dbReference type="InterPro" id="IPR035979">
    <property type="entry name" value="RBD_domain_sf"/>
</dbReference>
<dbReference type="CDD" id="cd12418">
    <property type="entry name" value="RRM_Aly_REF_like"/>
    <property type="match status" value="1"/>
</dbReference>
<name>A0A1E4TNZ9_PACTA</name>
<feature type="domain" description="RRM" evidence="4">
    <location>
        <begin position="74"/>
        <end position="151"/>
    </location>
</feature>
<protein>
    <recommendedName>
        <fullName evidence="4">RRM domain-containing protein</fullName>
    </recommendedName>
</protein>
<dbReference type="STRING" id="669874.A0A1E4TNZ9"/>
<keyword evidence="6" id="KW-1185">Reference proteome</keyword>
<evidence type="ECO:0000256" key="2">
    <source>
        <dbReference type="PROSITE-ProRule" id="PRU00176"/>
    </source>
</evidence>
<dbReference type="PANTHER" id="PTHR19965">
    <property type="entry name" value="RNA AND EXPORT FACTOR BINDING PROTEIN"/>
    <property type="match status" value="1"/>
</dbReference>
<dbReference type="InterPro" id="IPR025715">
    <property type="entry name" value="FoP_C"/>
</dbReference>
<dbReference type="Pfam" id="PF00076">
    <property type="entry name" value="RRM_1"/>
    <property type="match status" value="1"/>
</dbReference>
<feature type="compositionally biased region" description="Basic residues" evidence="3">
    <location>
        <begin position="25"/>
        <end position="47"/>
    </location>
</feature>
<dbReference type="Pfam" id="PF13865">
    <property type="entry name" value="FoP_duplication"/>
    <property type="match status" value="1"/>
</dbReference>
<dbReference type="SUPFAM" id="SSF54928">
    <property type="entry name" value="RNA-binding domain, RBD"/>
    <property type="match status" value="1"/>
</dbReference>
<dbReference type="SMART" id="SM00360">
    <property type="entry name" value="RRM"/>
    <property type="match status" value="1"/>
</dbReference>
<evidence type="ECO:0000259" key="4">
    <source>
        <dbReference type="PROSITE" id="PS50102"/>
    </source>
</evidence>
<dbReference type="OrthoDB" id="5382468at2759"/>
<dbReference type="EMBL" id="KV454018">
    <property type="protein sequence ID" value="ODV93467.1"/>
    <property type="molecule type" value="Genomic_DNA"/>
</dbReference>
<evidence type="ECO:0000313" key="6">
    <source>
        <dbReference type="Proteomes" id="UP000094236"/>
    </source>
</evidence>
<reference evidence="6" key="1">
    <citation type="submission" date="2016-05" db="EMBL/GenBank/DDBJ databases">
        <title>Comparative genomics of biotechnologically important yeasts.</title>
        <authorList>
            <consortium name="DOE Joint Genome Institute"/>
            <person name="Riley R."/>
            <person name="Haridas S."/>
            <person name="Wolfe K.H."/>
            <person name="Lopes M.R."/>
            <person name="Hittinger C.T."/>
            <person name="Goker M."/>
            <person name="Salamov A."/>
            <person name="Wisecaver J."/>
            <person name="Long T.M."/>
            <person name="Aerts A.L."/>
            <person name="Barry K."/>
            <person name="Choi C."/>
            <person name="Clum A."/>
            <person name="Coughlan A.Y."/>
            <person name="Deshpande S."/>
            <person name="Douglass A.P."/>
            <person name="Hanson S.J."/>
            <person name="Klenk H.-P."/>
            <person name="Labutti K."/>
            <person name="Lapidus A."/>
            <person name="Lindquist E."/>
            <person name="Lipzen A."/>
            <person name="Meier-Kolthoff J.P."/>
            <person name="Ohm R.A."/>
            <person name="Otillar R.P."/>
            <person name="Pangilinan J."/>
            <person name="Peng Y."/>
            <person name="Rokas A."/>
            <person name="Rosa C.A."/>
            <person name="Scheuner C."/>
            <person name="Sibirny A.A."/>
            <person name="Slot J.C."/>
            <person name="Stielow J.B."/>
            <person name="Sun H."/>
            <person name="Kurtzman C.P."/>
            <person name="Blackwell M."/>
            <person name="Grigoriev I.V."/>
            <person name="Jeffries T.W."/>
        </authorList>
    </citation>
    <scope>NUCLEOTIDE SEQUENCE [LARGE SCALE GENOMIC DNA]</scope>
    <source>
        <strain evidence="6">NRRL Y-2460</strain>
    </source>
</reference>
<organism evidence="5 6">
    <name type="scientific">Pachysolen tannophilus NRRL Y-2460</name>
    <dbReference type="NCBI Taxonomy" id="669874"/>
    <lineage>
        <taxon>Eukaryota</taxon>
        <taxon>Fungi</taxon>
        <taxon>Dikarya</taxon>
        <taxon>Ascomycota</taxon>
        <taxon>Saccharomycotina</taxon>
        <taxon>Pichiomycetes</taxon>
        <taxon>Pachysolenaceae</taxon>
        <taxon>Pachysolen</taxon>
    </lineage>
</organism>
<dbReference type="GO" id="GO:0003729">
    <property type="term" value="F:mRNA binding"/>
    <property type="evidence" value="ECO:0007669"/>
    <property type="project" value="TreeGrafter"/>
</dbReference>
<dbReference type="InterPro" id="IPR000504">
    <property type="entry name" value="RRM_dom"/>
</dbReference>
<dbReference type="PANTHER" id="PTHR19965:SF82">
    <property type="entry name" value="THO COMPLEX SUBUNIT 4"/>
    <property type="match status" value="1"/>
</dbReference>
<feature type="compositionally biased region" description="Basic and acidic residues" evidence="3">
    <location>
        <begin position="200"/>
        <end position="228"/>
    </location>
</feature>
<feature type="compositionally biased region" description="Low complexity" evidence="3">
    <location>
        <begin position="231"/>
        <end position="252"/>
    </location>
</feature>
<keyword evidence="1 2" id="KW-0694">RNA-binding</keyword>
<evidence type="ECO:0000313" key="5">
    <source>
        <dbReference type="EMBL" id="ODV93467.1"/>
    </source>
</evidence>
<dbReference type="Proteomes" id="UP000094236">
    <property type="component" value="Unassembled WGS sequence"/>
</dbReference>
<dbReference type="AlphaFoldDB" id="A0A1E4TNZ9"/>
<feature type="region of interest" description="Disordered" evidence="3">
    <location>
        <begin position="15"/>
        <end position="54"/>
    </location>
</feature>
<proteinExistence type="predicted"/>